<reference evidence="2" key="1">
    <citation type="submission" date="2017-08" db="EMBL/GenBank/DDBJ databases">
        <title>A dynamic microbial community with high functional redundancy inhabits the cold, oxic subseafloor aquifer.</title>
        <authorList>
            <person name="Tully B.J."/>
            <person name="Wheat C.G."/>
            <person name="Glazer B.T."/>
            <person name="Huber J.A."/>
        </authorList>
    </citation>
    <scope>NUCLEOTIDE SEQUENCE [LARGE SCALE GENOMIC DNA]</scope>
</reference>
<evidence type="ECO:0000313" key="1">
    <source>
        <dbReference type="EMBL" id="PCI76146.1"/>
    </source>
</evidence>
<comment type="caution">
    <text evidence="1">The sequence shown here is derived from an EMBL/GenBank/DDBJ whole genome shotgun (WGS) entry which is preliminary data.</text>
</comment>
<dbReference type="AlphaFoldDB" id="A0A2A4X0Y3"/>
<accession>A0A2A4X0Y3</accession>
<protein>
    <submittedName>
        <fullName evidence="1">Uncharacterized protein</fullName>
    </submittedName>
</protein>
<sequence length="167" mass="17575">MSVNNVTNNHGVAEATPQVPAKEVLNLGKAIVEVAKQALSWNKTAGSIKASAQKQSNFSNSKVGSFLNRFATVSKAVEQGAHEKVLDSLKGDNKKDLENLMATGYDLTKSSMGEDGCKLTKSSGHTAKAARAVLNKHGLSRSSIEAKVNANDSNSALSQFAKDSGIE</sequence>
<organism evidence="1 2">
    <name type="scientific">Aerophobetes bacterium</name>
    <dbReference type="NCBI Taxonomy" id="2030807"/>
    <lineage>
        <taxon>Bacteria</taxon>
        <taxon>Candidatus Aerophobota</taxon>
    </lineage>
</organism>
<proteinExistence type="predicted"/>
<dbReference type="Proteomes" id="UP000218775">
    <property type="component" value="Unassembled WGS sequence"/>
</dbReference>
<gene>
    <name evidence="1" type="ORF">COB21_04790</name>
</gene>
<evidence type="ECO:0000313" key="2">
    <source>
        <dbReference type="Proteomes" id="UP000218775"/>
    </source>
</evidence>
<name>A0A2A4X0Y3_UNCAE</name>
<dbReference type="EMBL" id="NVUK01000033">
    <property type="protein sequence ID" value="PCI76146.1"/>
    <property type="molecule type" value="Genomic_DNA"/>
</dbReference>